<name>A0AAD9N2F7_9ANNE</name>
<protein>
    <submittedName>
        <fullName evidence="1">Uncharacterized protein</fullName>
    </submittedName>
</protein>
<proteinExistence type="predicted"/>
<comment type="caution">
    <text evidence="1">The sequence shown here is derived from an EMBL/GenBank/DDBJ whole genome shotgun (WGS) entry which is preliminary data.</text>
</comment>
<dbReference type="Proteomes" id="UP001208570">
    <property type="component" value="Unassembled WGS sequence"/>
</dbReference>
<accession>A0AAD9N2F7</accession>
<evidence type="ECO:0000313" key="1">
    <source>
        <dbReference type="EMBL" id="KAK2152591.1"/>
    </source>
</evidence>
<dbReference type="AlphaFoldDB" id="A0AAD9N2F7"/>
<keyword evidence="2" id="KW-1185">Reference proteome</keyword>
<evidence type="ECO:0000313" key="2">
    <source>
        <dbReference type="Proteomes" id="UP001208570"/>
    </source>
</evidence>
<organism evidence="1 2">
    <name type="scientific">Paralvinella palmiformis</name>
    <dbReference type="NCBI Taxonomy" id="53620"/>
    <lineage>
        <taxon>Eukaryota</taxon>
        <taxon>Metazoa</taxon>
        <taxon>Spiralia</taxon>
        <taxon>Lophotrochozoa</taxon>
        <taxon>Annelida</taxon>
        <taxon>Polychaeta</taxon>
        <taxon>Sedentaria</taxon>
        <taxon>Canalipalpata</taxon>
        <taxon>Terebellida</taxon>
        <taxon>Terebelliformia</taxon>
        <taxon>Alvinellidae</taxon>
        <taxon>Paralvinella</taxon>
    </lineage>
</organism>
<gene>
    <name evidence="1" type="ORF">LSH36_323g00010</name>
</gene>
<sequence length="72" mass="8177">MEVLILRADPCTTGLTSLQQFDPRPLAMRNIVGYSDQFRSIWLNSSAQNTTVRQLYGPANIYGILNDHDHLE</sequence>
<dbReference type="EMBL" id="JAODUP010000324">
    <property type="protein sequence ID" value="KAK2152591.1"/>
    <property type="molecule type" value="Genomic_DNA"/>
</dbReference>
<reference evidence="1" key="1">
    <citation type="journal article" date="2023" name="Mol. Biol. Evol.">
        <title>Third-Generation Sequencing Reveals the Adaptive Role of the Epigenome in Three Deep-Sea Polychaetes.</title>
        <authorList>
            <person name="Perez M."/>
            <person name="Aroh O."/>
            <person name="Sun Y."/>
            <person name="Lan Y."/>
            <person name="Juniper S.K."/>
            <person name="Young C.R."/>
            <person name="Angers B."/>
            <person name="Qian P.Y."/>
        </authorList>
    </citation>
    <scope>NUCLEOTIDE SEQUENCE</scope>
    <source>
        <strain evidence="1">P08H-3</strain>
    </source>
</reference>